<evidence type="ECO:0000313" key="4">
    <source>
        <dbReference type="EMBL" id="MBK1657026.1"/>
    </source>
</evidence>
<evidence type="ECO:0000313" key="5">
    <source>
        <dbReference type="Proteomes" id="UP000697995"/>
    </source>
</evidence>
<evidence type="ECO:0000256" key="1">
    <source>
        <dbReference type="ARBA" id="ARBA00023002"/>
    </source>
</evidence>
<organism evidence="4 5">
    <name type="scientific">Paracraurococcus ruber</name>
    <dbReference type="NCBI Taxonomy" id="77675"/>
    <lineage>
        <taxon>Bacteria</taxon>
        <taxon>Pseudomonadati</taxon>
        <taxon>Pseudomonadota</taxon>
        <taxon>Alphaproteobacteria</taxon>
        <taxon>Acetobacterales</taxon>
        <taxon>Roseomonadaceae</taxon>
        <taxon>Paracraurococcus</taxon>
    </lineage>
</organism>
<protein>
    <submittedName>
        <fullName evidence="4">FAD/NAD(P)-binding oxidoreductase</fullName>
    </submittedName>
</protein>
<dbReference type="InterPro" id="IPR023753">
    <property type="entry name" value="FAD/NAD-binding_dom"/>
</dbReference>
<comment type="caution">
    <text evidence="4">The sequence shown here is derived from an EMBL/GenBank/DDBJ whole genome shotgun (WGS) entry which is preliminary data.</text>
</comment>
<dbReference type="PIRSF" id="PIRSF037495">
    <property type="entry name" value="Opine_OX_OoxA/HcnB"/>
    <property type="match status" value="1"/>
</dbReference>
<evidence type="ECO:0000259" key="3">
    <source>
        <dbReference type="Pfam" id="PF07992"/>
    </source>
</evidence>
<name>A0ABS1CRE8_9PROT</name>
<keyword evidence="5" id="KW-1185">Reference proteome</keyword>
<feature type="domain" description="FAD/NAD(P)-binding" evidence="3">
    <location>
        <begin position="1"/>
        <end position="313"/>
    </location>
</feature>
<dbReference type="RefSeq" id="WP_133217635.1">
    <property type="nucleotide sequence ID" value="NZ_NRSG01000007.1"/>
</dbReference>
<reference evidence="4 5" key="1">
    <citation type="journal article" date="2020" name="Microorganisms">
        <title>Osmotic Adaptation and Compatible Solute Biosynthesis of Phototrophic Bacteria as Revealed from Genome Analyses.</title>
        <authorList>
            <person name="Imhoff J.F."/>
            <person name="Rahn T."/>
            <person name="Kunzel S."/>
            <person name="Keller A."/>
            <person name="Neulinger S.C."/>
        </authorList>
    </citation>
    <scope>NUCLEOTIDE SEQUENCE [LARGE SCALE GENOMIC DNA]</scope>
    <source>
        <strain evidence="4 5">DSM 15382</strain>
    </source>
</reference>
<proteinExistence type="predicted"/>
<dbReference type="PRINTS" id="PR00368">
    <property type="entry name" value="FADPNR"/>
</dbReference>
<dbReference type="PANTHER" id="PTHR42949">
    <property type="entry name" value="ANAEROBIC GLYCEROL-3-PHOSPHATE DEHYDROGENASE SUBUNIT B"/>
    <property type="match status" value="1"/>
</dbReference>
<accession>A0ABS1CRE8</accession>
<gene>
    <name evidence="4" type="ORF">CKO45_02135</name>
</gene>
<dbReference type="InterPro" id="IPR051691">
    <property type="entry name" value="Metab_Enz_Cyan_OpOx_G3PDH"/>
</dbReference>
<dbReference type="PANTHER" id="PTHR42949:SF3">
    <property type="entry name" value="ANAEROBIC GLYCEROL-3-PHOSPHATE DEHYDROGENASE SUBUNIT B"/>
    <property type="match status" value="1"/>
</dbReference>
<dbReference type="Proteomes" id="UP000697995">
    <property type="component" value="Unassembled WGS sequence"/>
</dbReference>
<dbReference type="InterPro" id="IPR017224">
    <property type="entry name" value="Opine_Oxase_asu/HCN_bsu"/>
</dbReference>
<sequence length="461" mass="48215">MKVVVVGAGPAGVRAVEQLVRSGLSPTWLDEAADGGGRIYQRPPAGFRRDARALYGFEATRAAALHATFDALAPRTDWRPGTLAWHIRPQARRLYAMQDGAQQEIGYDALLLCTGAMDRVIPLPGWTRPGAATLGAAQIALKAQGCAIGRRVAFLGTGPLLWLAAYQYARAGVEVAAVLDTTRFAGKLAAAPGLWHAPATLATGLYYTAWLRARRLPVTEGIVPLAIEGDADGVTGLRWRDSAGRDRATQCDAVAMGWGLKPEAQLADLAGLPFDFDALQHNWVPRRDAAGRAPVPGIYLAGDGAGIAGAEVAEIAGARAALALLEDAGQGVDAALVTHLDRALRRQARFRAALDRAFPFPSALAAGLADDTILCRCEAITAGELRAAAAEESALVPAPEVNRAKAYSRVGMGRCQGRVCGPAGAEVLAAALGCTVAEVGRLRGQPPVKPIPITAMERVAG</sequence>
<evidence type="ECO:0000259" key="2">
    <source>
        <dbReference type="Pfam" id="PF04324"/>
    </source>
</evidence>
<dbReference type="Pfam" id="PF04324">
    <property type="entry name" value="Fer2_BFD"/>
    <property type="match status" value="1"/>
</dbReference>
<dbReference type="SUPFAM" id="SSF51905">
    <property type="entry name" value="FAD/NAD(P)-binding domain"/>
    <property type="match status" value="1"/>
</dbReference>
<dbReference type="PRINTS" id="PR00469">
    <property type="entry name" value="PNDRDTASEII"/>
</dbReference>
<feature type="domain" description="BFD-like [2Fe-2S]-binding" evidence="2">
    <location>
        <begin position="373"/>
        <end position="429"/>
    </location>
</feature>
<dbReference type="Gene3D" id="3.50.50.60">
    <property type="entry name" value="FAD/NAD(P)-binding domain"/>
    <property type="match status" value="2"/>
</dbReference>
<dbReference type="InterPro" id="IPR041854">
    <property type="entry name" value="BFD-like_2Fe2S-bd_dom_sf"/>
</dbReference>
<dbReference type="Gene3D" id="1.10.10.1100">
    <property type="entry name" value="BFD-like [2Fe-2S]-binding domain"/>
    <property type="match status" value="1"/>
</dbReference>
<dbReference type="EMBL" id="NRSG01000007">
    <property type="protein sequence ID" value="MBK1657026.1"/>
    <property type="molecule type" value="Genomic_DNA"/>
</dbReference>
<dbReference type="CDD" id="cd19946">
    <property type="entry name" value="GlpA-like_Fer2_BFD-like"/>
    <property type="match status" value="1"/>
</dbReference>
<dbReference type="Pfam" id="PF07992">
    <property type="entry name" value="Pyr_redox_2"/>
    <property type="match status" value="1"/>
</dbReference>
<dbReference type="InterPro" id="IPR007419">
    <property type="entry name" value="BFD-like_2Fe2S-bd_dom"/>
</dbReference>
<dbReference type="InterPro" id="IPR036188">
    <property type="entry name" value="FAD/NAD-bd_sf"/>
</dbReference>
<keyword evidence="1" id="KW-0560">Oxidoreductase</keyword>